<comment type="pathway">
    <text evidence="1 11">Secondary metabolite metabolism; quinolate metabolism.</text>
</comment>
<dbReference type="GO" id="GO:0005829">
    <property type="term" value="C:cytosol"/>
    <property type="evidence" value="ECO:0007669"/>
    <property type="project" value="UniProtKB-UniRule"/>
</dbReference>
<reference evidence="13" key="2">
    <citation type="submission" date="2015-08" db="UniProtKB">
        <authorList>
            <consortium name="WormBaseParasite"/>
        </authorList>
    </citation>
    <scope>IDENTIFICATION</scope>
</reference>
<evidence type="ECO:0000256" key="1">
    <source>
        <dbReference type="ARBA" id="ARBA00005079"/>
    </source>
</evidence>
<dbReference type="PANTHER" id="PTHR21240:SF27">
    <property type="entry name" value="2-AMINO-3-CARBOXYMUCONATE-6-SEMIALDEHYDE DECARBOXYLASE"/>
    <property type="match status" value="1"/>
</dbReference>
<evidence type="ECO:0000256" key="4">
    <source>
        <dbReference type="ARBA" id="ARBA00012365"/>
    </source>
</evidence>
<keyword evidence="9 11" id="KW-0456">Lyase</keyword>
<protein>
    <recommendedName>
        <fullName evidence="5 11">2-amino-3-carboxymuconate-6-semialdehyde decarboxylase</fullName>
        <ecNumber evidence="4 11">4.1.1.45</ecNumber>
    </recommendedName>
    <alternativeName>
        <fullName evidence="10 11">Picolinate carboxylase</fullName>
    </alternativeName>
</protein>
<dbReference type="InterPro" id="IPR032466">
    <property type="entry name" value="Metal_Hydrolase"/>
</dbReference>
<dbReference type="SUPFAM" id="SSF51556">
    <property type="entry name" value="Metallo-dependent hydrolases"/>
    <property type="match status" value="1"/>
</dbReference>
<dbReference type="AlphaFoldDB" id="A0A0K0G0X1"/>
<comment type="subunit">
    <text evidence="3 11">Monomer.</text>
</comment>
<accession>A0A0K0G0X1</accession>
<reference evidence="12" key="1">
    <citation type="submission" date="2014-07" db="EMBL/GenBank/DDBJ databases">
        <authorList>
            <person name="Martin A.A"/>
            <person name="De Silva N."/>
        </authorList>
    </citation>
    <scope>NUCLEOTIDE SEQUENCE</scope>
</reference>
<evidence type="ECO:0000256" key="10">
    <source>
        <dbReference type="ARBA" id="ARBA00031120"/>
    </source>
</evidence>
<evidence type="ECO:0000313" key="13">
    <source>
        <dbReference type="WBParaSite" id="SVE_1835700.1"/>
    </source>
</evidence>
<dbReference type="UniPathway" id="UPA00270"/>
<dbReference type="STRING" id="75913.A0A0K0G0X1"/>
<dbReference type="Gene3D" id="3.20.20.140">
    <property type="entry name" value="Metal-dependent hydrolases"/>
    <property type="match status" value="1"/>
</dbReference>
<evidence type="ECO:0000256" key="7">
    <source>
        <dbReference type="ARBA" id="ARBA00022793"/>
    </source>
</evidence>
<evidence type="ECO:0000256" key="2">
    <source>
        <dbReference type="ARBA" id="ARBA00005871"/>
    </source>
</evidence>
<proteinExistence type="inferred from homology"/>
<keyword evidence="6" id="KW-0479">Metal-binding</keyword>
<dbReference type="GO" id="GO:0046872">
    <property type="term" value="F:metal ion binding"/>
    <property type="evidence" value="ECO:0007669"/>
    <property type="project" value="UniProtKB-KW"/>
</dbReference>
<comment type="catalytic activity">
    <reaction evidence="11">
        <text>2-amino-3-carboxymuconate 6-semialdehyde + H(+) = 2-aminomuconate 6-semialdehyde + CO2</text>
        <dbReference type="Rhea" id="RHEA:16557"/>
        <dbReference type="ChEBI" id="CHEBI:15378"/>
        <dbReference type="ChEBI" id="CHEBI:16526"/>
        <dbReference type="ChEBI" id="CHEBI:77634"/>
        <dbReference type="ChEBI" id="CHEBI:77803"/>
        <dbReference type="EC" id="4.1.1.45"/>
    </reaction>
</comment>
<evidence type="ECO:0000256" key="8">
    <source>
        <dbReference type="ARBA" id="ARBA00022833"/>
    </source>
</evidence>
<evidence type="ECO:0000256" key="5">
    <source>
        <dbReference type="ARBA" id="ARBA00021214"/>
    </source>
</evidence>
<keyword evidence="12" id="KW-1185">Reference proteome</keyword>
<evidence type="ECO:0000313" key="12">
    <source>
        <dbReference type="Proteomes" id="UP000035680"/>
    </source>
</evidence>
<dbReference type="Proteomes" id="UP000035680">
    <property type="component" value="Unassembled WGS sequence"/>
</dbReference>
<dbReference type="GO" id="GO:1904985">
    <property type="term" value="P:negative regulation of quinolinate biosynthetic process"/>
    <property type="evidence" value="ECO:0007669"/>
    <property type="project" value="UniProtKB-UniRule"/>
</dbReference>
<dbReference type="InterPro" id="IPR032465">
    <property type="entry name" value="ACMSD"/>
</dbReference>
<sequence length="146" mass="16880">MFKPTSNFPKFDVHAHVLPENIPDYEKQFGYGGFITLKENSNNKDGSKDMIKNGQLFRTVQKNCFDTETRVKDMDNAKVNVQCISTVPVMFHYWAKAEDAEITSRFINDDIYSQCQKYPDRLVPMGTLPLQNIELSIKVSFVLKIY</sequence>
<name>A0A0K0G0X1_STRVS</name>
<evidence type="ECO:0000256" key="9">
    <source>
        <dbReference type="ARBA" id="ARBA00023239"/>
    </source>
</evidence>
<dbReference type="WBParaSite" id="SVE_1835700.1">
    <property type="protein sequence ID" value="SVE_1835700.1"/>
    <property type="gene ID" value="SVE_1835700"/>
</dbReference>
<keyword evidence="7 11" id="KW-0210">Decarboxylase</keyword>
<dbReference type="EC" id="4.1.1.45" evidence="4 11"/>
<comment type="function">
    <text evidence="11">Converts alpha-amino-beta-carboxymuconate-epsilon-semialdehyde (ACMS) to alpha-aminomuconate semialdehyde (AMS).</text>
</comment>
<dbReference type="GO" id="GO:0001760">
    <property type="term" value="F:aminocarboxymuconate-semialdehyde decarboxylase activity"/>
    <property type="evidence" value="ECO:0007669"/>
    <property type="project" value="UniProtKB-UniRule"/>
</dbReference>
<dbReference type="PANTHER" id="PTHR21240">
    <property type="entry name" value="2-AMINO-3-CARBOXYLMUCONATE-6-SEMIALDEHYDE DECARBOXYLASE"/>
    <property type="match status" value="1"/>
</dbReference>
<evidence type="ECO:0000256" key="11">
    <source>
        <dbReference type="RuleBase" id="RU366045"/>
    </source>
</evidence>
<dbReference type="GO" id="GO:0019748">
    <property type="term" value="P:secondary metabolic process"/>
    <property type="evidence" value="ECO:0007669"/>
    <property type="project" value="TreeGrafter"/>
</dbReference>
<comment type="similarity">
    <text evidence="2">Belongs to the metallo-dependent hydrolases superfamily. ACMSD family.</text>
</comment>
<organism evidence="12 13">
    <name type="scientific">Strongyloides venezuelensis</name>
    <name type="common">Threadworm</name>
    <dbReference type="NCBI Taxonomy" id="75913"/>
    <lineage>
        <taxon>Eukaryota</taxon>
        <taxon>Metazoa</taxon>
        <taxon>Ecdysozoa</taxon>
        <taxon>Nematoda</taxon>
        <taxon>Chromadorea</taxon>
        <taxon>Rhabditida</taxon>
        <taxon>Tylenchina</taxon>
        <taxon>Panagrolaimomorpha</taxon>
        <taxon>Strongyloidoidea</taxon>
        <taxon>Strongyloididae</taxon>
        <taxon>Strongyloides</taxon>
    </lineage>
</organism>
<evidence type="ECO:0000256" key="6">
    <source>
        <dbReference type="ARBA" id="ARBA00022723"/>
    </source>
</evidence>
<evidence type="ECO:0000256" key="3">
    <source>
        <dbReference type="ARBA" id="ARBA00011245"/>
    </source>
</evidence>
<keyword evidence="8" id="KW-0862">Zinc</keyword>